<dbReference type="Proteomes" id="UP000678393">
    <property type="component" value="Unassembled WGS sequence"/>
</dbReference>
<accession>A0A8S3YBM1</accession>
<dbReference type="InterPro" id="IPR011990">
    <property type="entry name" value="TPR-like_helical_dom_sf"/>
</dbReference>
<evidence type="ECO:0000313" key="2">
    <source>
        <dbReference type="EMBL" id="CAG5114699.1"/>
    </source>
</evidence>
<feature type="non-terminal residue" evidence="2">
    <location>
        <position position="1"/>
    </location>
</feature>
<dbReference type="EMBL" id="CAJHNH020000025">
    <property type="protein sequence ID" value="CAG5114699.1"/>
    <property type="molecule type" value="Genomic_DNA"/>
</dbReference>
<feature type="compositionally biased region" description="Low complexity" evidence="1">
    <location>
        <begin position="557"/>
        <end position="570"/>
    </location>
</feature>
<proteinExistence type="predicted"/>
<feature type="compositionally biased region" description="Polar residues" evidence="1">
    <location>
        <begin position="593"/>
        <end position="604"/>
    </location>
</feature>
<feature type="compositionally biased region" description="Low complexity" evidence="1">
    <location>
        <begin position="579"/>
        <end position="591"/>
    </location>
</feature>
<protein>
    <submittedName>
        <fullName evidence="2">Uncharacterized protein</fullName>
    </submittedName>
</protein>
<dbReference type="OrthoDB" id="9991317at2759"/>
<sequence>EHKWQKALEQIFDENNPANLLLSSDNFLKEYYSQIPKPGQYHRQYSVGESPIDYLQNAVYCLATAIKFRPNDPNLHFRLAMTLEEKYHAEDMYGLKKEEKVEAPSLNLQAKESSKEEEVFAICKLKGVDPSAPVSHQLQALDAEYHHLLDTQQSAKADHVQNLYVWYSKKVSQEGAAAHKAEDHQSPLGQAYQKYLDALCLEESNADYNFHVGRMLVIMGNYEDAITRLQAALSKNSKHEMARLYLGLSISLSKVEWKKRSKEAIKYLLAGLEILLCELSKEANMAEELVIKTSLFAENLVRATNVHLLRSVIQLGNLLMNNSDVKEAMAPTDVFHTAALLASQVLPKICRGDLYKQVEWVLVDAHTQLLELLTQRPAGNEDLIALRCQRLSALIFSTTISGNARLLELQEKTCQKLVKIQPCVSYVLFLLGSAQLALCDNSPAGDKVKEKLLEAKASFEASIELEGKSTKGSPPEVIIKQKWWSELTKKENAGKTATAALEDTKGSALPSAPTGTAPNGGRGGSTAAAGRGRGVAVKDNKPVESSSSNPPAKADNPAARGGTAATRGGPAARGGGGKTPSAPAVATAVVPEQESTAQPRTEPQIQTSLKVAQVNAPSYQPRLGLARVLRALNEPNEAKKYYFQVMDMAPEVHDAYIESAEMLSKTDPLEAVNVYCRFPISDNPTYDDAYIFGEVVRILIKNEKFDDERLVKNMIAYGKVLGLVVLDNYTKILEQKHKNDLLKKVYAGVNNKSVDDPDMQAFFKFKFWI</sequence>
<dbReference type="AlphaFoldDB" id="A0A8S3YBM1"/>
<dbReference type="SUPFAM" id="SSF48452">
    <property type="entry name" value="TPR-like"/>
    <property type="match status" value="1"/>
</dbReference>
<name>A0A8S3YBM1_9EUPU</name>
<dbReference type="InterPro" id="IPR019734">
    <property type="entry name" value="TPR_rpt"/>
</dbReference>
<evidence type="ECO:0000256" key="1">
    <source>
        <dbReference type="SAM" id="MobiDB-lite"/>
    </source>
</evidence>
<gene>
    <name evidence="2" type="ORF">CUNI_LOCUS257</name>
</gene>
<dbReference type="SMART" id="SM00028">
    <property type="entry name" value="TPR"/>
    <property type="match status" value="2"/>
</dbReference>
<evidence type="ECO:0000313" key="3">
    <source>
        <dbReference type="Proteomes" id="UP000678393"/>
    </source>
</evidence>
<comment type="caution">
    <text evidence="2">The sequence shown here is derived from an EMBL/GenBank/DDBJ whole genome shotgun (WGS) entry which is preliminary data.</text>
</comment>
<organism evidence="2 3">
    <name type="scientific">Candidula unifasciata</name>
    <dbReference type="NCBI Taxonomy" id="100452"/>
    <lineage>
        <taxon>Eukaryota</taxon>
        <taxon>Metazoa</taxon>
        <taxon>Spiralia</taxon>
        <taxon>Lophotrochozoa</taxon>
        <taxon>Mollusca</taxon>
        <taxon>Gastropoda</taxon>
        <taxon>Heterobranchia</taxon>
        <taxon>Euthyneura</taxon>
        <taxon>Panpulmonata</taxon>
        <taxon>Eupulmonata</taxon>
        <taxon>Stylommatophora</taxon>
        <taxon>Helicina</taxon>
        <taxon>Helicoidea</taxon>
        <taxon>Geomitridae</taxon>
        <taxon>Candidula</taxon>
    </lineage>
</organism>
<keyword evidence="3" id="KW-1185">Reference proteome</keyword>
<reference evidence="2" key="1">
    <citation type="submission" date="2021-04" db="EMBL/GenBank/DDBJ databases">
        <authorList>
            <consortium name="Molecular Ecology Group"/>
        </authorList>
    </citation>
    <scope>NUCLEOTIDE SEQUENCE</scope>
</reference>
<feature type="region of interest" description="Disordered" evidence="1">
    <location>
        <begin position="502"/>
        <end position="604"/>
    </location>
</feature>
<dbReference type="Gene3D" id="1.25.40.10">
    <property type="entry name" value="Tetratricopeptide repeat domain"/>
    <property type="match status" value="1"/>
</dbReference>